<dbReference type="EMBL" id="RDSR01000001">
    <property type="protein sequence ID" value="RNE67264.1"/>
    <property type="molecule type" value="Genomic_DNA"/>
</dbReference>
<protein>
    <submittedName>
        <fullName evidence="3">Carboxypeptidase regulatory-like domain-containing protein</fullName>
    </submittedName>
</protein>
<dbReference type="AlphaFoldDB" id="A0A3M8LR93"/>
<dbReference type="Pfam" id="PF13620">
    <property type="entry name" value="CarboxypepD_reg"/>
    <property type="match status" value="2"/>
</dbReference>
<proteinExistence type="predicted"/>
<dbReference type="GO" id="GO:0030246">
    <property type="term" value="F:carbohydrate binding"/>
    <property type="evidence" value="ECO:0007669"/>
    <property type="project" value="InterPro"/>
</dbReference>
<feature type="chain" id="PRO_5018094381" evidence="2">
    <location>
        <begin position="31"/>
        <end position="461"/>
    </location>
</feature>
<dbReference type="GO" id="GO:0004180">
    <property type="term" value="F:carboxypeptidase activity"/>
    <property type="evidence" value="ECO:0007669"/>
    <property type="project" value="UniProtKB-KW"/>
</dbReference>
<dbReference type="Gene3D" id="2.60.40.2700">
    <property type="match status" value="1"/>
</dbReference>
<keyword evidence="1" id="KW-0472">Membrane</keyword>
<dbReference type="Proteomes" id="UP000279859">
    <property type="component" value="Unassembled WGS sequence"/>
</dbReference>
<keyword evidence="1" id="KW-0812">Transmembrane</keyword>
<keyword evidence="3" id="KW-0121">Carboxypeptidase</keyword>
<gene>
    <name evidence="3" type="ORF">EEJ31_00315</name>
</gene>
<comment type="caution">
    <text evidence="3">The sequence shown here is derived from an EMBL/GenBank/DDBJ whole genome shotgun (WGS) entry which is preliminary data.</text>
</comment>
<keyword evidence="2" id="KW-0732">Signal</keyword>
<reference evidence="3 4" key="1">
    <citation type="submission" date="2018-11" db="EMBL/GenBank/DDBJ databases">
        <title>Cryobacterium sp. nov., isolated from rhizosphere soil of lettuce.</title>
        <authorList>
            <person name="Wang Y."/>
        </authorList>
    </citation>
    <scope>NUCLEOTIDE SEQUENCE [LARGE SCALE GENOMIC DNA]</scope>
    <source>
        <strain evidence="3 4">NEAU-85</strain>
    </source>
</reference>
<keyword evidence="3" id="KW-0645">Protease</keyword>
<dbReference type="RefSeq" id="WP_123044296.1">
    <property type="nucleotide sequence ID" value="NZ_RDSR01000001.1"/>
</dbReference>
<feature type="signal peptide" evidence="2">
    <location>
        <begin position="1"/>
        <end position="30"/>
    </location>
</feature>
<keyword evidence="3" id="KW-0378">Hydrolase</keyword>
<evidence type="ECO:0000313" key="4">
    <source>
        <dbReference type="Proteomes" id="UP000279859"/>
    </source>
</evidence>
<keyword evidence="1" id="KW-1133">Transmembrane helix</keyword>
<evidence type="ECO:0000256" key="2">
    <source>
        <dbReference type="SAM" id="SignalP"/>
    </source>
</evidence>
<organism evidence="3 4">
    <name type="scientific">Cryobacterium tepidiphilum</name>
    <dbReference type="NCBI Taxonomy" id="2486026"/>
    <lineage>
        <taxon>Bacteria</taxon>
        <taxon>Bacillati</taxon>
        <taxon>Actinomycetota</taxon>
        <taxon>Actinomycetes</taxon>
        <taxon>Micrococcales</taxon>
        <taxon>Microbacteriaceae</taxon>
        <taxon>Cryobacterium</taxon>
    </lineage>
</organism>
<evidence type="ECO:0000256" key="1">
    <source>
        <dbReference type="SAM" id="Phobius"/>
    </source>
</evidence>
<dbReference type="InterPro" id="IPR013784">
    <property type="entry name" value="Carb-bd-like_fold"/>
</dbReference>
<feature type="transmembrane region" description="Helical" evidence="1">
    <location>
        <begin position="435"/>
        <end position="454"/>
    </location>
</feature>
<name>A0A3M8LR93_9MICO</name>
<dbReference type="OrthoDB" id="614750at2"/>
<evidence type="ECO:0000313" key="3">
    <source>
        <dbReference type="EMBL" id="RNE67264.1"/>
    </source>
</evidence>
<accession>A0A3M8LR93</accession>
<keyword evidence="4" id="KW-1185">Reference proteome</keyword>
<sequence length="461" mass="46409">MSGLRRIAALGLGLAMIGGLSLVAATPATAVTPPTYSISGTVNVDNGDGVGVAADGATVTDVNNPAESTSTDAIGGFTLAGLADGDYTLEISLDGYATVTTDTTIAGGDVTLPEVVTLTAVTPADPEPSYYSITGTVTAKDGNSDFAATVEMNENQGYSNTVIPVDSSGNFSFENLEPNADVTLTFSADGYQTVTKDVDISAADAEVNVELLPNLPELKAGTAKITGTAEVGQVLTGSTTGWPAGTKLSYQWGFNGGQFGGPIDGATGTTLKLTKDLVGMQIVFIVTGTNDGFAPTSASAFGPHVAAAKKDAAAAPAGDSGGLAVYLEGRGVTAQSQTSAGLPAGDLNPGEDYEAELKWTATDSYVDVYLYSTPTLVGTFPVVNGAVQITLSAEVLSELEAGNHTLVVTGQSSGAVQAVALTVADMLAATGFNTGGPLAIAALLLLLGAALLVVRRRRVHA</sequence>
<dbReference type="SUPFAM" id="SSF49452">
    <property type="entry name" value="Starch-binding domain-like"/>
    <property type="match status" value="2"/>
</dbReference>
<dbReference type="Gene3D" id="2.60.40.1120">
    <property type="entry name" value="Carboxypeptidase-like, regulatory domain"/>
    <property type="match status" value="2"/>
</dbReference>